<dbReference type="CDD" id="cd14728">
    <property type="entry name" value="Ere-like"/>
    <property type="match status" value="1"/>
</dbReference>
<evidence type="ECO:0000259" key="2">
    <source>
        <dbReference type="Pfam" id="PF14534"/>
    </source>
</evidence>
<dbReference type="SUPFAM" id="SSF159501">
    <property type="entry name" value="EreA/ChaN-like"/>
    <property type="match status" value="1"/>
</dbReference>
<dbReference type="GO" id="GO:0046677">
    <property type="term" value="P:response to antibiotic"/>
    <property type="evidence" value="ECO:0007669"/>
    <property type="project" value="InterPro"/>
</dbReference>
<evidence type="ECO:0000313" key="3">
    <source>
        <dbReference type="EMBL" id="AXG99257.1"/>
    </source>
</evidence>
<dbReference type="InterPro" id="IPR007815">
    <property type="entry name" value="Emycin_Estase"/>
</dbReference>
<dbReference type="Gene3D" id="3.40.1660.10">
    <property type="entry name" value="EreA-like (biosynthetic domain)"/>
    <property type="match status" value="1"/>
</dbReference>
<dbReference type="Gene3D" id="3.30.1870.10">
    <property type="entry name" value="EreA-like, domain 2"/>
    <property type="match status" value="1"/>
</dbReference>
<dbReference type="PANTHER" id="PTHR31299:SF0">
    <property type="entry name" value="ESTERASE, PUTATIVE (AFU_ORTHOLOGUE AFUA_1G05850)-RELATED"/>
    <property type="match status" value="1"/>
</dbReference>
<sequence>MNRVFALTLALLLGALLPGALAGGAQGNPDEAVIRRSYQQLAQAIRTGDSASILNVYAPQFVGYGPRYEPLSRELLTQATPGLTFKTVGTELLKVQRQGQSYDVTSRTTSTGEYDMGGQKVPFTQTGDTLDTWQKVGGRWQIVGSRTLSSTVDLAGQKQVMNDPAPLSGAQRQALQTALRPLLKPVSLNVGAAASDLAFLAPLAQARLIGAGEGSHGTHEHFVLKARIFRALVEQHGFTTLAFESNPTGAPAINAYISGESADLQAAVGGLGFMVWRTAEIRDLLVWMREYNAQRGDKPALKFVGVDMQDPGGSAGLLVERVPALEAAAAPFVGLAPYQIDELVKDPEKQKTFTAQAAALLEQATALASDTPHRAEAQALARTVQQAVLAASGQGTRDDFMAENLLGFLQANPQSKVMLWAHNGHVSKAPDVLSQTGMGARLSAALGSDYRTVGLTFSSGSIRAVQMGQEDKGMQAVPVAPSHPDSPEALVSASTALVLSDALKVPALHDYLATLRPIRGIGHSSMPGMMGYTFEVLPQAYDVLIFTGESTPAQAAK</sequence>
<feature type="signal peptide" evidence="1">
    <location>
        <begin position="1"/>
        <end position="22"/>
    </location>
</feature>
<name>A0A345IHT5_9DEIO</name>
<dbReference type="AlphaFoldDB" id="A0A345IHT5"/>
<dbReference type="RefSeq" id="WP_114672111.1">
    <property type="nucleotide sequence ID" value="NZ_CP031158.1"/>
</dbReference>
<dbReference type="InterPro" id="IPR032710">
    <property type="entry name" value="NTF2-like_dom_sf"/>
</dbReference>
<dbReference type="PANTHER" id="PTHR31299">
    <property type="entry name" value="ESTERASE, PUTATIVE (AFU_ORTHOLOGUE AFUA_1G05850)-RELATED"/>
    <property type="match status" value="1"/>
</dbReference>
<dbReference type="KEGG" id="dwu:DVJ83_08970"/>
<feature type="chain" id="PRO_5017046462" evidence="1">
    <location>
        <begin position="23"/>
        <end position="557"/>
    </location>
</feature>
<dbReference type="EMBL" id="CP031158">
    <property type="protein sequence ID" value="AXG99257.1"/>
    <property type="molecule type" value="Genomic_DNA"/>
</dbReference>
<dbReference type="Gene3D" id="1.20.1440.30">
    <property type="entry name" value="Biosynthetic Protein domain"/>
    <property type="match status" value="1"/>
</dbReference>
<protein>
    <submittedName>
        <fullName evidence="3">DUF4440 domain-containing protein</fullName>
    </submittedName>
</protein>
<reference evidence="3 4" key="1">
    <citation type="submission" date="2018-07" db="EMBL/GenBank/DDBJ databases">
        <title>Complete Genome and Methylome Analysis of Deinococcus wulumuqiensis NEB 479.</title>
        <authorList>
            <person name="Fomenkov A."/>
            <person name="Luyten Y."/>
            <person name="Vincze T."/>
            <person name="Anton B.P."/>
            <person name="Clark T."/>
            <person name="Roberts R.J."/>
            <person name="Morgan R.D."/>
        </authorList>
    </citation>
    <scope>NUCLEOTIDE SEQUENCE [LARGE SCALE GENOMIC DNA]</scope>
    <source>
        <strain evidence="3 4">NEB 479</strain>
    </source>
</reference>
<gene>
    <name evidence="3" type="ORF">DVJ83_08970</name>
</gene>
<organism evidence="3 4">
    <name type="scientific">Deinococcus wulumuqiensis</name>
    <dbReference type="NCBI Taxonomy" id="980427"/>
    <lineage>
        <taxon>Bacteria</taxon>
        <taxon>Thermotogati</taxon>
        <taxon>Deinococcota</taxon>
        <taxon>Deinococci</taxon>
        <taxon>Deinococcales</taxon>
        <taxon>Deinococcaceae</taxon>
        <taxon>Deinococcus</taxon>
    </lineage>
</organism>
<dbReference type="SUPFAM" id="SSF54427">
    <property type="entry name" value="NTF2-like"/>
    <property type="match status" value="1"/>
</dbReference>
<dbReference type="STRING" id="1288484.GCA_000348665_01986"/>
<dbReference type="InterPro" id="IPR052036">
    <property type="entry name" value="Hydrolase/PRTase-associated"/>
</dbReference>
<feature type="domain" description="DUF4440" evidence="2">
    <location>
        <begin position="34"/>
        <end position="142"/>
    </location>
</feature>
<evidence type="ECO:0000313" key="4">
    <source>
        <dbReference type="Proteomes" id="UP000253744"/>
    </source>
</evidence>
<keyword evidence="1" id="KW-0732">Signal</keyword>
<proteinExistence type="predicted"/>
<dbReference type="Pfam" id="PF05139">
    <property type="entry name" value="Erythro_esteras"/>
    <property type="match status" value="1"/>
</dbReference>
<evidence type="ECO:0000256" key="1">
    <source>
        <dbReference type="SAM" id="SignalP"/>
    </source>
</evidence>
<dbReference type="Proteomes" id="UP000253744">
    <property type="component" value="Chromosome"/>
</dbReference>
<dbReference type="Gene3D" id="3.10.450.50">
    <property type="match status" value="1"/>
</dbReference>
<dbReference type="Pfam" id="PF14534">
    <property type="entry name" value="DUF4440"/>
    <property type="match status" value="1"/>
</dbReference>
<dbReference type="InterPro" id="IPR027843">
    <property type="entry name" value="DUF4440"/>
</dbReference>
<accession>A0A345IHT5</accession>